<evidence type="ECO:0000256" key="1">
    <source>
        <dbReference type="SAM" id="Phobius"/>
    </source>
</evidence>
<keyword evidence="1" id="KW-0812">Transmembrane</keyword>
<feature type="transmembrane region" description="Helical" evidence="1">
    <location>
        <begin position="51"/>
        <end position="69"/>
    </location>
</feature>
<evidence type="ECO:0000313" key="3">
    <source>
        <dbReference type="Proteomes" id="UP001331561"/>
    </source>
</evidence>
<reference evidence="2 3" key="1">
    <citation type="submission" date="2024-01" db="EMBL/GenBank/DDBJ databases">
        <title>Uliginosibacterium soil sp. nov.</title>
        <authorList>
            <person name="Lv Y."/>
        </authorList>
    </citation>
    <scope>NUCLEOTIDE SEQUENCE [LARGE SCALE GENOMIC DNA]</scope>
    <source>
        <strain evidence="2 3">H3</strain>
    </source>
</reference>
<sequence length="75" mass="8156">MTAQHRETVAMAPAGAELEGWRVKLAAAGPASEVTQDLIRHEDEQNGESQLNIYGMLFAALGLGVMSIVRRMGRF</sequence>
<protein>
    <submittedName>
        <fullName evidence="2">Uncharacterized protein</fullName>
    </submittedName>
</protein>
<dbReference type="Proteomes" id="UP001331561">
    <property type="component" value="Unassembled WGS sequence"/>
</dbReference>
<comment type="caution">
    <text evidence="2">The sequence shown here is derived from an EMBL/GenBank/DDBJ whole genome shotgun (WGS) entry which is preliminary data.</text>
</comment>
<keyword evidence="1" id="KW-1133">Transmembrane helix</keyword>
<evidence type="ECO:0000313" key="2">
    <source>
        <dbReference type="EMBL" id="MEC5387845.1"/>
    </source>
</evidence>
<accession>A0ABU6K994</accession>
<name>A0ABU6K994_9RHOO</name>
<organism evidence="2 3">
    <name type="scientific">Uliginosibacterium silvisoli</name>
    <dbReference type="NCBI Taxonomy" id="3114758"/>
    <lineage>
        <taxon>Bacteria</taxon>
        <taxon>Pseudomonadati</taxon>
        <taxon>Pseudomonadota</taxon>
        <taxon>Betaproteobacteria</taxon>
        <taxon>Rhodocyclales</taxon>
        <taxon>Zoogloeaceae</taxon>
        <taxon>Uliginosibacterium</taxon>
    </lineage>
</organism>
<dbReference type="EMBL" id="JAYXHS010000004">
    <property type="protein sequence ID" value="MEC5387845.1"/>
    <property type="molecule type" value="Genomic_DNA"/>
</dbReference>
<keyword evidence="1" id="KW-0472">Membrane</keyword>
<keyword evidence="3" id="KW-1185">Reference proteome</keyword>
<dbReference type="RefSeq" id="WP_327600819.1">
    <property type="nucleotide sequence ID" value="NZ_JAYXHS010000004.1"/>
</dbReference>
<gene>
    <name evidence="2" type="ORF">VVD49_19085</name>
</gene>
<proteinExistence type="predicted"/>